<sequence length="53" mass="5991">MNQTLDSSKYTVNHIHISIPPAQAIRTCKFNMFDPFPAKAPLTTTPPQSVYDR</sequence>
<organism evidence="1 2">
    <name type="scientific">Massariosphaeria phaeospora</name>
    <dbReference type="NCBI Taxonomy" id="100035"/>
    <lineage>
        <taxon>Eukaryota</taxon>
        <taxon>Fungi</taxon>
        <taxon>Dikarya</taxon>
        <taxon>Ascomycota</taxon>
        <taxon>Pezizomycotina</taxon>
        <taxon>Dothideomycetes</taxon>
        <taxon>Pleosporomycetidae</taxon>
        <taxon>Pleosporales</taxon>
        <taxon>Pleosporales incertae sedis</taxon>
        <taxon>Massariosphaeria</taxon>
    </lineage>
</organism>
<evidence type="ECO:0000313" key="2">
    <source>
        <dbReference type="Proteomes" id="UP000481861"/>
    </source>
</evidence>
<protein>
    <submittedName>
        <fullName evidence="1">Uncharacterized protein</fullName>
    </submittedName>
</protein>
<gene>
    <name evidence="1" type="ORF">BDV95DRAFT_219576</name>
</gene>
<dbReference type="AlphaFoldDB" id="A0A7C8ME86"/>
<reference evidence="1 2" key="1">
    <citation type="submission" date="2020-01" db="EMBL/GenBank/DDBJ databases">
        <authorList>
            <consortium name="DOE Joint Genome Institute"/>
            <person name="Haridas S."/>
            <person name="Albert R."/>
            <person name="Binder M."/>
            <person name="Bloem J."/>
            <person name="Labutti K."/>
            <person name="Salamov A."/>
            <person name="Andreopoulos B."/>
            <person name="Baker S.E."/>
            <person name="Barry K."/>
            <person name="Bills G."/>
            <person name="Bluhm B.H."/>
            <person name="Cannon C."/>
            <person name="Castanera R."/>
            <person name="Culley D.E."/>
            <person name="Daum C."/>
            <person name="Ezra D."/>
            <person name="Gonzalez J.B."/>
            <person name="Henrissat B."/>
            <person name="Kuo A."/>
            <person name="Liang C."/>
            <person name="Lipzen A."/>
            <person name="Lutzoni F."/>
            <person name="Magnuson J."/>
            <person name="Mondo S."/>
            <person name="Nolan M."/>
            <person name="Ohm R."/>
            <person name="Pangilinan J."/>
            <person name="Park H.-J.H."/>
            <person name="Ramirez L."/>
            <person name="Alfaro M."/>
            <person name="Sun H."/>
            <person name="Tritt A."/>
            <person name="Yoshinaga Y."/>
            <person name="Zwiers L.-H.L."/>
            <person name="Turgeon B.G."/>
            <person name="Goodwin S.B."/>
            <person name="Spatafora J.W."/>
            <person name="Crous P.W."/>
            <person name="Grigoriev I.V."/>
        </authorList>
    </citation>
    <scope>NUCLEOTIDE SEQUENCE [LARGE SCALE GENOMIC DNA]</scope>
    <source>
        <strain evidence="1 2">CBS 611.86</strain>
    </source>
</reference>
<dbReference type="Proteomes" id="UP000481861">
    <property type="component" value="Unassembled WGS sequence"/>
</dbReference>
<accession>A0A7C8ME86</accession>
<dbReference type="EMBL" id="JAADJZ010000003">
    <property type="protein sequence ID" value="KAF2876238.1"/>
    <property type="molecule type" value="Genomic_DNA"/>
</dbReference>
<name>A0A7C8ME86_9PLEO</name>
<keyword evidence="2" id="KW-1185">Reference proteome</keyword>
<proteinExistence type="predicted"/>
<evidence type="ECO:0000313" key="1">
    <source>
        <dbReference type="EMBL" id="KAF2876238.1"/>
    </source>
</evidence>
<comment type="caution">
    <text evidence="1">The sequence shown here is derived from an EMBL/GenBank/DDBJ whole genome shotgun (WGS) entry which is preliminary data.</text>
</comment>